<dbReference type="InterPro" id="IPR036890">
    <property type="entry name" value="HATPase_C_sf"/>
</dbReference>
<reference evidence="12 13" key="1">
    <citation type="submission" date="2019-02" db="EMBL/GenBank/DDBJ databases">
        <title>Deep-cultivation of Planctomycetes and their phenomic and genomic characterization uncovers novel biology.</title>
        <authorList>
            <person name="Wiegand S."/>
            <person name="Jogler M."/>
            <person name="Boedeker C."/>
            <person name="Pinto D."/>
            <person name="Vollmers J."/>
            <person name="Rivas-Marin E."/>
            <person name="Kohn T."/>
            <person name="Peeters S.H."/>
            <person name="Heuer A."/>
            <person name="Rast P."/>
            <person name="Oberbeckmann S."/>
            <person name="Bunk B."/>
            <person name="Jeske O."/>
            <person name="Meyerdierks A."/>
            <person name="Storesund J.E."/>
            <person name="Kallscheuer N."/>
            <person name="Luecker S."/>
            <person name="Lage O.M."/>
            <person name="Pohl T."/>
            <person name="Merkel B.J."/>
            <person name="Hornburger P."/>
            <person name="Mueller R.-W."/>
            <person name="Bruemmer F."/>
            <person name="Labrenz M."/>
            <person name="Spormann A.M."/>
            <person name="Op Den Camp H."/>
            <person name="Overmann J."/>
            <person name="Amann R."/>
            <person name="Jetten M.S.M."/>
            <person name="Mascher T."/>
            <person name="Medema M.H."/>
            <person name="Devos D.P."/>
            <person name="Kaster A.-K."/>
            <person name="Ovreas L."/>
            <person name="Rohde M."/>
            <person name="Galperin M.Y."/>
            <person name="Jogler C."/>
        </authorList>
    </citation>
    <scope>NUCLEOTIDE SEQUENCE [LARGE SCALE GENOMIC DNA]</scope>
    <source>
        <strain evidence="12 13">Pla144</strain>
    </source>
</reference>
<accession>A0A5C6D604</accession>
<protein>
    <recommendedName>
        <fullName evidence="2">histidine kinase</fullName>
        <ecNumber evidence="2">2.7.13.3</ecNumber>
    </recommendedName>
</protein>
<feature type="domain" description="Signal transduction histidine kinase subgroup 3 dimerisation and phosphoacceptor" evidence="11">
    <location>
        <begin position="94"/>
        <end position="159"/>
    </location>
</feature>
<dbReference type="EC" id="2.7.13.3" evidence="2"/>
<evidence type="ECO:0000259" key="10">
    <source>
        <dbReference type="Pfam" id="PF02518"/>
    </source>
</evidence>
<keyword evidence="3" id="KW-0597">Phosphoprotein</keyword>
<dbReference type="Pfam" id="PF07730">
    <property type="entry name" value="HisKA_3"/>
    <property type="match status" value="1"/>
</dbReference>
<dbReference type="CDD" id="cd16917">
    <property type="entry name" value="HATPase_UhpB-NarQ-NarX-like"/>
    <property type="match status" value="1"/>
</dbReference>
<keyword evidence="7" id="KW-0067">ATP-binding</keyword>
<dbReference type="OrthoDB" id="290376at2"/>
<evidence type="ECO:0000256" key="6">
    <source>
        <dbReference type="ARBA" id="ARBA00022777"/>
    </source>
</evidence>
<dbReference type="PANTHER" id="PTHR24421">
    <property type="entry name" value="NITRATE/NITRITE SENSOR PROTEIN NARX-RELATED"/>
    <property type="match status" value="1"/>
</dbReference>
<keyword evidence="4 12" id="KW-0808">Transferase</keyword>
<evidence type="ECO:0000256" key="4">
    <source>
        <dbReference type="ARBA" id="ARBA00022679"/>
    </source>
</evidence>
<evidence type="ECO:0000256" key="3">
    <source>
        <dbReference type="ARBA" id="ARBA00022553"/>
    </source>
</evidence>
<feature type="transmembrane region" description="Helical" evidence="9">
    <location>
        <begin position="12"/>
        <end position="39"/>
    </location>
</feature>
<dbReference type="Gene3D" id="3.30.565.10">
    <property type="entry name" value="Histidine kinase-like ATPase, C-terminal domain"/>
    <property type="match status" value="1"/>
</dbReference>
<dbReference type="InterPro" id="IPR050482">
    <property type="entry name" value="Sensor_HK_TwoCompSys"/>
</dbReference>
<evidence type="ECO:0000259" key="11">
    <source>
        <dbReference type="Pfam" id="PF07730"/>
    </source>
</evidence>
<dbReference type="Pfam" id="PF02518">
    <property type="entry name" value="HATPase_c"/>
    <property type="match status" value="1"/>
</dbReference>
<dbReference type="Gene3D" id="1.20.5.1930">
    <property type="match status" value="1"/>
</dbReference>
<dbReference type="GO" id="GO:0016020">
    <property type="term" value="C:membrane"/>
    <property type="evidence" value="ECO:0007669"/>
    <property type="project" value="InterPro"/>
</dbReference>
<evidence type="ECO:0000256" key="1">
    <source>
        <dbReference type="ARBA" id="ARBA00000085"/>
    </source>
</evidence>
<dbReference type="Proteomes" id="UP000318437">
    <property type="component" value="Unassembled WGS sequence"/>
</dbReference>
<keyword evidence="6 12" id="KW-0418">Kinase</keyword>
<keyword evidence="13" id="KW-1185">Reference proteome</keyword>
<comment type="caution">
    <text evidence="12">The sequence shown here is derived from an EMBL/GenBank/DDBJ whole genome shotgun (WGS) entry which is preliminary data.</text>
</comment>
<evidence type="ECO:0000256" key="7">
    <source>
        <dbReference type="ARBA" id="ARBA00022840"/>
    </source>
</evidence>
<dbReference type="GO" id="GO:0005524">
    <property type="term" value="F:ATP binding"/>
    <property type="evidence" value="ECO:0007669"/>
    <property type="project" value="UniProtKB-KW"/>
</dbReference>
<dbReference type="EMBL" id="SJPS01000001">
    <property type="protein sequence ID" value="TWU30299.1"/>
    <property type="molecule type" value="Genomic_DNA"/>
</dbReference>
<keyword evidence="5" id="KW-0547">Nucleotide-binding</keyword>
<evidence type="ECO:0000256" key="2">
    <source>
        <dbReference type="ARBA" id="ARBA00012438"/>
    </source>
</evidence>
<dbReference type="InterPro" id="IPR011712">
    <property type="entry name" value="Sig_transdc_His_kin_sub3_dim/P"/>
</dbReference>
<evidence type="ECO:0000256" key="5">
    <source>
        <dbReference type="ARBA" id="ARBA00022741"/>
    </source>
</evidence>
<keyword evidence="9" id="KW-0472">Membrane</keyword>
<proteinExistence type="predicted"/>
<dbReference type="AlphaFoldDB" id="A0A5C6D604"/>
<evidence type="ECO:0000256" key="8">
    <source>
        <dbReference type="ARBA" id="ARBA00023012"/>
    </source>
</evidence>
<feature type="transmembrane region" description="Helical" evidence="9">
    <location>
        <begin position="51"/>
        <end position="70"/>
    </location>
</feature>
<gene>
    <name evidence="12" type="primary">liaS</name>
    <name evidence="12" type="ORF">Pla144_10850</name>
</gene>
<organism evidence="12 13">
    <name type="scientific">Bythopirellula polymerisocia</name>
    <dbReference type="NCBI Taxonomy" id="2528003"/>
    <lineage>
        <taxon>Bacteria</taxon>
        <taxon>Pseudomonadati</taxon>
        <taxon>Planctomycetota</taxon>
        <taxon>Planctomycetia</taxon>
        <taxon>Pirellulales</taxon>
        <taxon>Lacipirellulaceae</taxon>
        <taxon>Bythopirellula</taxon>
    </lineage>
</organism>
<keyword evidence="9" id="KW-1133">Transmembrane helix</keyword>
<comment type="catalytic activity">
    <reaction evidence="1">
        <text>ATP + protein L-histidine = ADP + protein N-phospho-L-histidine.</text>
        <dbReference type="EC" id="2.7.13.3"/>
    </reaction>
</comment>
<evidence type="ECO:0000313" key="13">
    <source>
        <dbReference type="Proteomes" id="UP000318437"/>
    </source>
</evidence>
<dbReference type="RefSeq" id="WP_146448417.1">
    <property type="nucleotide sequence ID" value="NZ_SJPS01000001.1"/>
</dbReference>
<dbReference type="GO" id="GO:0000155">
    <property type="term" value="F:phosphorelay sensor kinase activity"/>
    <property type="evidence" value="ECO:0007669"/>
    <property type="project" value="InterPro"/>
</dbReference>
<name>A0A5C6D604_9BACT</name>
<feature type="domain" description="Histidine kinase/HSP90-like ATPase" evidence="10">
    <location>
        <begin position="200"/>
        <end position="292"/>
    </location>
</feature>
<dbReference type="SUPFAM" id="SSF55874">
    <property type="entry name" value="ATPase domain of HSP90 chaperone/DNA topoisomerase II/histidine kinase"/>
    <property type="match status" value="1"/>
</dbReference>
<evidence type="ECO:0000256" key="9">
    <source>
        <dbReference type="SAM" id="Phobius"/>
    </source>
</evidence>
<dbReference type="InterPro" id="IPR003594">
    <property type="entry name" value="HATPase_dom"/>
</dbReference>
<sequence length="296" mass="32518">MHKLPIIARRPISSLWIFSLVLVSTFAGEVAIMLLLPYLPAWSKTALLQGLLDASILTLVMAPAIWWLVVKPLRRLLESRAQLLHSLFRAQEQERSRIARDLHDEIGQQLTAMLVGLATIESARDLCSAQKLAQNLRKVGATAHDEVRRLASGLRPGVLEELGLVAAIERLCEDFQKLHGVVVQLKVPETDFGKHSLAVEASLYRILQESLTNVARHAQASSVDVALTRKGNLVTLSIADDGRGMKGSADAQLSNERRKQGLDSIRERAEMLHGECLIDTATQGGVLIQVTVHTMG</sequence>
<evidence type="ECO:0000313" key="12">
    <source>
        <dbReference type="EMBL" id="TWU30299.1"/>
    </source>
</evidence>
<dbReference type="PANTHER" id="PTHR24421:SF10">
    <property type="entry name" value="NITRATE_NITRITE SENSOR PROTEIN NARQ"/>
    <property type="match status" value="1"/>
</dbReference>
<keyword evidence="9" id="KW-0812">Transmembrane</keyword>
<dbReference type="GO" id="GO:0046983">
    <property type="term" value="F:protein dimerization activity"/>
    <property type="evidence" value="ECO:0007669"/>
    <property type="project" value="InterPro"/>
</dbReference>
<keyword evidence="8" id="KW-0902">Two-component regulatory system</keyword>